<organism evidence="8 9">
    <name type="scientific">Riccia fluitans</name>
    <dbReference type="NCBI Taxonomy" id="41844"/>
    <lineage>
        <taxon>Eukaryota</taxon>
        <taxon>Viridiplantae</taxon>
        <taxon>Streptophyta</taxon>
        <taxon>Embryophyta</taxon>
        <taxon>Marchantiophyta</taxon>
        <taxon>Marchantiopsida</taxon>
        <taxon>Marchantiidae</taxon>
        <taxon>Marchantiales</taxon>
        <taxon>Ricciaceae</taxon>
        <taxon>Riccia</taxon>
    </lineage>
</organism>
<evidence type="ECO:0000313" key="8">
    <source>
        <dbReference type="EMBL" id="KAL2619897.1"/>
    </source>
</evidence>
<keyword evidence="3" id="KW-0408">Iron</keyword>
<proteinExistence type="predicted"/>
<dbReference type="SMART" id="SM00541">
    <property type="entry name" value="FYRN"/>
    <property type="match status" value="1"/>
</dbReference>
<dbReference type="InterPro" id="IPR003349">
    <property type="entry name" value="JmjN"/>
</dbReference>
<dbReference type="Gene3D" id="3.30.160.360">
    <property type="match status" value="1"/>
</dbReference>
<gene>
    <name evidence="8" type="ORF">R1flu_000102</name>
</gene>
<keyword evidence="2" id="KW-0560">Oxidoreductase</keyword>
<feature type="region of interest" description="Disordered" evidence="5">
    <location>
        <begin position="1065"/>
        <end position="1092"/>
    </location>
</feature>
<evidence type="ECO:0000256" key="4">
    <source>
        <dbReference type="ARBA" id="ARBA00023242"/>
    </source>
</evidence>
<dbReference type="PANTHER" id="PTHR10694:SF113">
    <property type="entry name" value="PROTEIN JUMONJI"/>
    <property type="match status" value="1"/>
</dbReference>
<dbReference type="InterPro" id="IPR003347">
    <property type="entry name" value="JmjC_dom"/>
</dbReference>
<dbReference type="GO" id="GO:0032453">
    <property type="term" value="F:histone H3K4 demethylase activity"/>
    <property type="evidence" value="ECO:0007669"/>
    <property type="project" value="UniProtKB-ARBA"/>
</dbReference>
<feature type="region of interest" description="Disordered" evidence="5">
    <location>
        <begin position="31"/>
        <end position="73"/>
    </location>
</feature>
<feature type="region of interest" description="Disordered" evidence="5">
    <location>
        <begin position="956"/>
        <end position="982"/>
    </location>
</feature>
<feature type="compositionally biased region" description="Polar residues" evidence="5">
    <location>
        <begin position="872"/>
        <end position="885"/>
    </location>
</feature>
<dbReference type="Pfam" id="PF02928">
    <property type="entry name" value="zf-C5HC2"/>
    <property type="match status" value="1"/>
</dbReference>
<dbReference type="PANTHER" id="PTHR10694">
    <property type="entry name" value="LYSINE-SPECIFIC DEMETHYLASE"/>
    <property type="match status" value="1"/>
</dbReference>
<dbReference type="InterPro" id="IPR003888">
    <property type="entry name" value="FYrich_N"/>
</dbReference>
<comment type="caution">
    <text evidence="8">The sequence shown here is derived from an EMBL/GenBank/DDBJ whole genome shotgun (WGS) entry which is preliminary data.</text>
</comment>
<dbReference type="PROSITE" id="PS51184">
    <property type="entry name" value="JMJC"/>
    <property type="match status" value="1"/>
</dbReference>
<feature type="region of interest" description="Disordered" evidence="5">
    <location>
        <begin position="227"/>
        <end position="259"/>
    </location>
</feature>
<dbReference type="PROSITE" id="PS51542">
    <property type="entry name" value="FYRN"/>
    <property type="match status" value="1"/>
</dbReference>
<dbReference type="Pfam" id="PF05964">
    <property type="entry name" value="FYRN"/>
    <property type="match status" value="1"/>
</dbReference>
<dbReference type="SMART" id="SM00542">
    <property type="entry name" value="FYRC"/>
    <property type="match status" value="1"/>
</dbReference>
<dbReference type="GO" id="GO:0005634">
    <property type="term" value="C:nucleus"/>
    <property type="evidence" value="ECO:0007669"/>
    <property type="project" value="UniProtKB-SubCell"/>
</dbReference>
<evidence type="ECO:0000256" key="2">
    <source>
        <dbReference type="ARBA" id="ARBA00023002"/>
    </source>
</evidence>
<protein>
    <recommendedName>
        <fullName evidence="10">Lysine-specific demethylase JMJ16</fullName>
    </recommendedName>
</protein>
<name>A0ABD1Y2H1_9MARC</name>
<sequence length="1358" mass="150549">MAQIALRPAETVLKAEGIDFFRRDIPGIGVAKQSSSAMPKKDRTDDSDASSLDEGETRPVRKKRPNLRYADQSSDDEYCLRALKRTVPRYKELDSSSESESDFTRPLRDTALKPTGLPIGVVRGCVKCSDCQAVLARWRPENGCKPCVEEAPVFHPTEEEFKDTLAYIAKIRPAAEPYGICRVVPPPRWKPPCPLKEDEAKLHYSEFPTRVQEIHKLQVRKSVSKCQQLKPRGGGRRGRGGRGRMGRPGRRTPNLSNAGNGSKCLQPDECFGFEPGASFSLSSFEKYADEFKEQYFQGPADGSKCGYPEDENANKVNPSVDEIEGEYWRIVEHPTERIEVLYGADVETGRFGSGFPKSKPGEATTDSSSYETSGWNLNNIARLGGSVLAYENSEISGVLVPWLYVGMCFSSFCWHVEDHHFYSLNYMHWGSPKVWYGVPGQSASDLEKVMQKHLPDLFEEQPDLLHKLVTQLSPSILKAEGVPVYRLVQQTGEFVITFPRAYHSGFNCGFNCAEAVNVAPVDWLPHGQSAVELYKEQHRKTSVSHDKLLLAAARHAAKRLWQIRKMNECNGRQDLAAQGPSRDDKFWQEICGQGGVLVLALKERVQMERTRQAAFLGEVHMKKMDRIYDSTDERECAECHYDLHLSAIGCECSPEKYVCLPHAKLLCGCPWGRKSVLYRYDILQLELLVAALEDKAGALGVWMQQEQCLTSFQSYYPHSGTGEAVWKGSVQTEYAAKGLSFAKGTLRVPDSDFGVEYKRESFSSFSVSSLDVNGNAAAQQLFQGTNSEGITQNQQYACPVNNYAQVQSASVLGDSRVNVGGVLRQWGPTSEGRAPGNFAVKTEPQIFEIRGSSSRSAVTLLSDEEDAERLGESSQARETVNTRTPLSSAVNSASANLSVEACDLKASGNPIFAHTQAFASLQFGTGCSQPCTNVSSAYQTSASKVDKLQLSLAHGVTLPSPSQSPVKKRPTKLKQQARENPREGCRLLDRPVEHQDALQHVPEDVHRLRLQNGQAASSQTFQIKQDILSTARSNPYVAVQPRDTGSSKPSQVGIAGKACQLSTTDNEVPLPSQAGTSIQSRTPTRLERPAGPRVAKVVRKKIHYEVELLNVGAVVLRDGWHSKQAIYPAGFMSRTSYCNVLNITESCFYTSEVLDCGQGGPRFKVTVEGNSTATFIDDSVDACWQTVQEQINKEIIRCRSQGHTNLPALQAPQSLHGLDMFGFTSPTIIRAVEALDCHRQCKEYWSVRTRNVSAAGNQFMTSELQEHRPATPDDIKVSRPKTDGSSVEVGIRAPIPMLGLEYPSNGKVDLYSVLKSFFGKGSREEIWALRRIFSSEWQGKEWMEGFQALTDVLDFQKL</sequence>
<dbReference type="PROSITE" id="PS51183">
    <property type="entry name" value="JMJN"/>
    <property type="match status" value="1"/>
</dbReference>
<dbReference type="InterPro" id="IPR003889">
    <property type="entry name" value="FYrich_C"/>
</dbReference>
<accession>A0ABD1Y2H1</accession>
<evidence type="ECO:0000313" key="9">
    <source>
        <dbReference type="Proteomes" id="UP001605036"/>
    </source>
</evidence>
<reference evidence="8 9" key="1">
    <citation type="submission" date="2024-09" db="EMBL/GenBank/DDBJ databases">
        <title>Chromosome-scale assembly of Riccia fluitans.</title>
        <authorList>
            <person name="Paukszto L."/>
            <person name="Sawicki J."/>
            <person name="Karawczyk K."/>
            <person name="Piernik-Szablinska J."/>
            <person name="Szczecinska M."/>
            <person name="Mazdziarz M."/>
        </authorList>
    </citation>
    <scope>NUCLEOTIDE SEQUENCE [LARGE SCALE GENOMIC DNA]</scope>
    <source>
        <strain evidence="8">Rf_01</strain>
        <tissue evidence="8">Aerial parts of the thallus</tissue>
    </source>
</reference>
<dbReference type="SMART" id="SM00545">
    <property type="entry name" value="JmjN"/>
    <property type="match status" value="1"/>
</dbReference>
<feature type="region of interest" description="Disordered" evidence="5">
    <location>
        <begin position="862"/>
        <end position="885"/>
    </location>
</feature>
<keyword evidence="4" id="KW-0539">Nucleus</keyword>
<dbReference type="InterPro" id="IPR004198">
    <property type="entry name" value="Znf_C5HC2"/>
</dbReference>
<evidence type="ECO:0000259" key="6">
    <source>
        <dbReference type="PROSITE" id="PS51183"/>
    </source>
</evidence>
<dbReference type="EMBL" id="JBHFFA010000006">
    <property type="protein sequence ID" value="KAL2619897.1"/>
    <property type="molecule type" value="Genomic_DNA"/>
</dbReference>
<dbReference type="Proteomes" id="UP001605036">
    <property type="component" value="Unassembled WGS sequence"/>
</dbReference>
<feature type="compositionally biased region" description="Basic residues" evidence="5">
    <location>
        <begin position="233"/>
        <end position="250"/>
    </location>
</feature>
<dbReference type="SUPFAM" id="SSF51197">
    <property type="entry name" value="Clavaminate synthase-like"/>
    <property type="match status" value="1"/>
</dbReference>
<dbReference type="Gene3D" id="2.60.120.650">
    <property type="entry name" value="Cupin"/>
    <property type="match status" value="1"/>
</dbReference>
<feature type="domain" description="JmjN" evidence="6">
    <location>
        <begin position="151"/>
        <end position="192"/>
    </location>
</feature>
<evidence type="ECO:0000256" key="5">
    <source>
        <dbReference type="SAM" id="MobiDB-lite"/>
    </source>
</evidence>
<evidence type="ECO:0008006" key="10">
    <source>
        <dbReference type="Google" id="ProtNLM"/>
    </source>
</evidence>
<evidence type="ECO:0000259" key="7">
    <source>
        <dbReference type="PROSITE" id="PS51184"/>
    </source>
</evidence>
<evidence type="ECO:0000256" key="1">
    <source>
        <dbReference type="ARBA" id="ARBA00004123"/>
    </source>
</evidence>
<dbReference type="Pfam" id="PF02375">
    <property type="entry name" value="JmjN"/>
    <property type="match status" value="1"/>
</dbReference>
<comment type="subcellular location">
    <subcellularLocation>
        <location evidence="1">Nucleus</location>
    </subcellularLocation>
</comment>
<evidence type="ECO:0000256" key="3">
    <source>
        <dbReference type="ARBA" id="ARBA00023004"/>
    </source>
</evidence>
<dbReference type="GO" id="GO:0016491">
    <property type="term" value="F:oxidoreductase activity"/>
    <property type="evidence" value="ECO:0007669"/>
    <property type="project" value="UniProtKB-KW"/>
</dbReference>
<dbReference type="SMART" id="SM00558">
    <property type="entry name" value="JmjC"/>
    <property type="match status" value="1"/>
</dbReference>
<feature type="domain" description="JmjC" evidence="7">
    <location>
        <begin position="369"/>
        <end position="535"/>
    </location>
</feature>
<dbReference type="PROSITE" id="PS51543">
    <property type="entry name" value="FYRC"/>
    <property type="match status" value="1"/>
</dbReference>
<dbReference type="Pfam" id="PF02373">
    <property type="entry name" value="JmjC"/>
    <property type="match status" value="1"/>
</dbReference>
<dbReference type="Pfam" id="PF05965">
    <property type="entry name" value="FYRC"/>
    <property type="match status" value="1"/>
</dbReference>
<keyword evidence="9" id="KW-1185">Reference proteome</keyword>
<feature type="compositionally biased region" description="Polar residues" evidence="5">
    <location>
        <begin position="1073"/>
        <end position="1083"/>
    </location>
</feature>